<dbReference type="SUPFAM" id="SSF52317">
    <property type="entry name" value="Class I glutamine amidotransferase-like"/>
    <property type="match status" value="1"/>
</dbReference>
<dbReference type="PANTHER" id="PTHR40469">
    <property type="entry name" value="SECRETED GLYCOSYL HYDROLASE"/>
    <property type="match status" value="1"/>
</dbReference>
<feature type="domain" description="ThuA-like" evidence="1">
    <location>
        <begin position="40"/>
        <end position="250"/>
    </location>
</feature>
<evidence type="ECO:0000313" key="2">
    <source>
        <dbReference type="EMBL" id="TYA69842.1"/>
    </source>
</evidence>
<dbReference type="AlphaFoldDB" id="A0A5D0HKL4"/>
<proteinExistence type="predicted"/>
<dbReference type="Gene3D" id="3.40.50.880">
    <property type="match status" value="1"/>
</dbReference>
<reference evidence="2 3" key="1">
    <citation type="submission" date="2019-08" db="EMBL/GenBank/DDBJ databases">
        <title>Seonamhaeicola sediminis sp. nov., isolated from marine sediment.</title>
        <authorList>
            <person name="Cao W.R."/>
        </authorList>
    </citation>
    <scope>NUCLEOTIDE SEQUENCE [LARGE SCALE GENOMIC DNA]</scope>
    <source>
        <strain evidence="2 3">B011</strain>
    </source>
</reference>
<dbReference type="RefSeq" id="WP_148545112.1">
    <property type="nucleotide sequence ID" value="NZ_VSDQ01000729.1"/>
</dbReference>
<sequence length="252" mass="28731">MNNKKSNQSLLAIKKTLFFIPMLLILVAVQSSFAQNDTNVLVVRGGHPYDTPDFENMCESLEGIKVDLVLDAHFKSMKLDKIKDSYDAILFLNQNKYYEESKGTKEKYVNLTNAGVGMVFLHFTLSSQPNWDEYHEIIGGKWFLGKFTPEKSKRSTYFIDRKVDIKVADKKHPVTKGLKDFTLTDVFYGNIYLRDGVHVLLDSDNEDLAPIAWTQKYNNSKVVYIIPGYSKKAFGNPSYKKLVANALTYVGK</sequence>
<dbReference type="EMBL" id="VSDQ01000729">
    <property type="protein sequence ID" value="TYA69842.1"/>
    <property type="molecule type" value="Genomic_DNA"/>
</dbReference>
<dbReference type="Proteomes" id="UP000323930">
    <property type="component" value="Unassembled WGS sequence"/>
</dbReference>
<dbReference type="Pfam" id="PF06283">
    <property type="entry name" value="ThuA"/>
    <property type="match status" value="1"/>
</dbReference>
<keyword evidence="3" id="KW-1185">Reference proteome</keyword>
<dbReference type="PANTHER" id="PTHR40469:SF2">
    <property type="entry name" value="GALACTOSE-BINDING DOMAIN-LIKE SUPERFAMILY PROTEIN"/>
    <property type="match status" value="1"/>
</dbReference>
<protein>
    <submittedName>
        <fullName evidence="2">ThuA domain-containing protein</fullName>
    </submittedName>
</protein>
<evidence type="ECO:0000313" key="3">
    <source>
        <dbReference type="Proteomes" id="UP000323930"/>
    </source>
</evidence>
<accession>A0A5D0HKL4</accession>
<evidence type="ECO:0000259" key="1">
    <source>
        <dbReference type="Pfam" id="PF06283"/>
    </source>
</evidence>
<dbReference type="InterPro" id="IPR029010">
    <property type="entry name" value="ThuA-like"/>
</dbReference>
<dbReference type="InterPro" id="IPR029062">
    <property type="entry name" value="Class_I_gatase-like"/>
</dbReference>
<dbReference type="OrthoDB" id="1117240at2"/>
<comment type="caution">
    <text evidence="2">The sequence shown here is derived from an EMBL/GenBank/DDBJ whole genome shotgun (WGS) entry which is preliminary data.</text>
</comment>
<gene>
    <name evidence="2" type="ORF">FUA24_21340</name>
</gene>
<organism evidence="2 3">
    <name type="scientific">Seonamhaeicola marinus</name>
    <dbReference type="NCBI Taxonomy" id="1912246"/>
    <lineage>
        <taxon>Bacteria</taxon>
        <taxon>Pseudomonadati</taxon>
        <taxon>Bacteroidota</taxon>
        <taxon>Flavobacteriia</taxon>
        <taxon>Flavobacteriales</taxon>
        <taxon>Flavobacteriaceae</taxon>
    </lineage>
</organism>
<name>A0A5D0HKL4_9FLAO</name>